<dbReference type="SMART" id="SM01359">
    <property type="entry name" value="A2M_N_2"/>
    <property type="match status" value="1"/>
</dbReference>
<evidence type="ECO:0000313" key="6">
    <source>
        <dbReference type="Proteomes" id="UP001623348"/>
    </source>
</evidence>
<dbReference type="Gene3D" id="1.20.50.70">
    <property type="match status" value="1"/>
</dbReference>
<dbReference type="Gene3D" id="2.60.40.1940">
    <property type="match status" value="1"/>
</dbReference>
<evidence type="ECO:0000313" key="5">
    <source>
        <dbReference type="EMBL" id="GAB0201748.1"/>
    </source>
</evidence>
<dbReference type="InterPro" id="IPR002890">
    <property type="entry name" value="MG2"/>
</dbReference>
<dbReference type="PANTHER" id="PTHR11412:SF81">
    <property type="entry name" value="COMPLEMENT C3"/>
    <property type="match status" value="1"/>
</dbReference>
<evidence type="ECO:0000256" key="2">
    <source>
        <dbReference type="ARBA" id="ARBA00022525"/>
    </source>
</evidence>
<dbReference type="SUPFAM" id="SSF47686">
    <property type="entry name" value="Anaphylotoxins (complement system)"/>
    <property type="match status" value="1"/>
</dbReference>
<gene>
    <name evidence="5" type="ORF">GRJ2_002640400</name>
</gene>
<proteinExistence type="predicted"/>
<dbReference type="SMART" id="SM00104">
    <property type="entry name" value="ANATO"/>
    <property type="match status" value="1"/>
</dbReference>
<dbReference type="InterPro" id="IPR041555">
    <property type="entry name" value="MG3"/>
</dbReference>
<dbReference type="PROSITE" id="PS01178">
    <property type="entry name" value="ANAPHYLATOXIN_2"/>
    <property type="match status" value="1"/>
</dbReference>
<dbReference type="Gene3D" id="6.20.50.160">
    <property type="match status" value="1"/>
</dbReference>
<dbReference type="InterPro" id="IPR018081">
    <property type="entry name" value="Anaphylatoxin_comp_syst"/>
</dbReference>
<evidence type="ECO:0000259" key="4">
    <source>
        <dbReference type="PROSITE" id="PS01178"/>
    </source>
</evidence>
<dbReference type="FunFam" id="1.20.91.20:FF:000001">
    <property type="entry name" value="Complement C3"/>
    <property type="match status" value="1"/>
</dbReference>
<dbReference type="FunFam" id="6.20.50.160:FF:000003">
    <property type="entry name" value="Complement C3"/>
    <property type="match status" value="1"/>
</dbReference>
<dbReference type="PRINTS" id="PR00004">
    <property type="entry name" value="ANAPHYLATOXN"/>
</dbReference>
<reference evidence="5 6" key="1">
    <citation type="submission" date="2024-06" db="EMBL/GenBank/DDBJ databases">
        <title>The draft genome of Grus japonensis, version 3.</title>
        <authorList>
            <person name="Nabeshima K."/>
            <person name="Suzuki S."/>
            <person name="Onuma M."/>
        </authorList>
    </citation>
    <scope>NUCLEOTIDE SEQUENCE [LARGE SCALE GENOMIC DNA]</scope>
    <source>
        <strain evidence="5 6">451A</strain>
    </source>
</reference>
<name>A0ABC9XVN5_GRUJA</name>
<protein>
    <submittedName>
        <fullName evidence="5">Complement C3</fullName>
    </submittedName>
</protein>
<dbReference type="GO" id="GO:0005576">
    <property type="term" value="C:extracellular region"/>
    <property type="evidence" value="ECO:0007669"/>
    <property type="project" value="UniProtKB-SubCell"/>
</dbReference>
<dbReference type="PANTHER" id="PTHR11412">
    <property type="entry name" value="MACROGLOBULIN / COMPLEMENT"/>
    <property type="match status" value="1"/>
</dbReference>
<dbReference type="Proteomes" id="UP001623348">
    <property type="component" value="Unassembled WGS sequence"/>
</dbReference>
<accession>A0ABC9XVN5</accession>
<dbReference type="Pfam" id="PF01821">
    <property type="entry name" value="ANATO"/>
    <property type="match status" value="1"/>
</dbReference>
<dbReference type="InterPro" id="IPR011625">
    <property type="entry name" value="A2M_N_BRD"/>
</dbReference>
<feature type="domain" description="Anaphylatoxin-like" evidence="4">
    <location>
        <begin position="702"/>
        <end position="737"/>
    </location>
</feature>
<dbReference type="InterPro" id="IPR050473">
    <property type="entry name" value="A2M/Complement_sys"/>
</dbReference>
<keyword evidence="2" id="KW-0964">Secreted</keyword>
<dbReference type="InterPro" id="IPR001840">
    <property type="entry name" value="Anaphylatoxn_comp_syst_dom"/>
</dbReference>
<comment type="caution">
    <text evidence="5">The sequence shown here is derived from an EMBL/GenBank/DDBJ whole genome shotgun (WGS) entry which is preliminary data.</text>
</comment>
<sequence>MVTPAVLRLETEERVVLEAPGLTSPTEATLLVQDFPLKRHVLYQTRMPLSPAEGMLATATIKVLAKALPQAVGKQFVSVTARVAQVTLEKVLLVSLQSGYIFVQTDKPIYTPGSTVLCRLFALGHLMEPVPKTVIVEVKTPDNVIIRQVPVSSPMKTGIFSLNHNLPEVVSLGTWTIMAKFEDSPEQVFSTQFEVKEYVLPSFEVVLEPEEKFLYIDRNEDFRVSITARYLYGKRLQGTAFVLFGVMVDDEKKSIPQSLRRVQVTDGDGEAVLSMATLRQRFANPQELVGHSLYVSVTVLTESGQMRPWEGTGTPVLALGDLAIPVATAGSDMVEAQRSGIRIVTSPYTIHFTHTPKYFKPGMPFDLTVYVTNPDESPAPRVTVKADGFQGLVSTQRDGTAKLILNMPANKDTVPITVSGDGYQGGLGTGVAKVRTDQPGLPLERQASRRMTAEAYRSQGGSGNLLHLAVGATELQPGENLAVNFHLKSNINTVRDSVPYFTYLIMSKGRIVRVGRQRHEAGQSLVTMSLPVTAELIPSFRIVAYYYVMPGEIVADSVWVDVKDTCMGTLVVKGATEADNRVHEPGTPMRLRIEGDHNAHVGLVAVDKGVFVLSKKNKLTQSKVWDTVEKSDIGCTPGSGKDNVGVFADAGLSLVTNMKITTPQRAEVQCPQPAKRKRRSLQLLEYKGTKAAEYTDKMLRKCCEDGMKENPMGHSCEHRTNYIQDGEACIRAFLDCCNYIKGIRDQKQREFHLTLARSKCWAMVG</sequence>
<dbReference type="AlphaFoldDB" id="A0ABC9XVN5"/>
<dbReference type="EMBL" id="BAAFJT010000033">
    <property type="protein sequence ID" value="GAB0201748.1"/>
    <property type="molecule type" value="Genomic_DNA"/>
</dbReference>
<dbReference type="FunFam" id="2.60.40.1930:FF:000008">
    <property type="entry name" value="Complement C3"/>
    <property type="match status" value="1"/>
</dbReference>
<dbReference type="FunFam" id="2.60.40.1930:FF:000006">
    <property type="entry name" value="Complement C3"/>
    <property type="match status" value="1"/>
</dbReference>
<dbReference type="Pfam" id="PF17790">
    <property type="entry name" value="MG1"/>
    <property type="match status" value="1"/>
</dbReference>
<dbReference type="InterPro" id="IPR041425">
    <property type="entry name" value="C3/4/5_MG1"/>
</dbReference>
<evidence type="ECO:0000256" key="1">
    <source>
        <dbReference type="ARBA" id="ARBA00004613"/>
    </source>
</evidence>
<dbReference type="Pfam" id="PF17789">
    <property type="entry name" value="MG4"/>
    <property type="match status" value="1"/>
</dbReference>
<dbReference type="Pfam" id="PF07703">
    <property type="entry name" value="A2M_BRD"/>
    <property type="match status" value="1"/>
</dbReference>
<dbReference type="InterPro" id="IPR040839">
    <property type="entry name" value="MG4"/>
</dbReference>
<dbReference type="InterPro" id="IPR013783">
    <property type="entry name" value="Ig-like_fold"/>
</dbReference>
<dbReference type="InterPro" id="IPR000020">
    <property type="entry name" value="Anaphylatoxin/fibulin"/>
</dbReference>
<keyword evidence="3" id="KW-1015">Disulfide bond</keyword>
<dbReference type="FunFam" id="2.60.40.1940:FF:000001">
    <property type="entry name" value="Complement component C3"/>
    <property type="match status" value="1"/>
</dbReference>
<dbReference type="Pfam" id="PF01835">
    <property type="entry name" value="MG2"/>
    <property type="match status" value="1"/>
</dbReference>
<comment type="subcellular location">
    <subcellularLocation>
        <location evidence="1">Secreted</location>
    </subcellularLocation>
</comment>
<dbReference type="Pfam" id="PF17791">
    <property type="entry name" value="MG3"/>
    <property type="match status" value="1"/>
</dbReference>
<organism evidence="5 6">
    <name type="scientific">Grus japonensis</name>
    <name type="common">Japanese crane</name>
    <name type="synonym">Red-crowned crane</name>
    <dbReference type="NCBI Taxonomy" id="30415"/>
    <lineage>
        <taxon>Eukaryota</taxon>
        <taxon>Metazoa</taxon>
        <taxon>Chordata</taxon>
        <taxon>Craniata</taxon>
        <taxon>Vertebrata</taxon>
        <taxon>Euteleostomi</taxon>
        <taxon>Archelosauria</taxon>
        <taxon>Archosauria</taxon>
        <taxon>Dinosauria</taxon>
        <taxon>Saurischia</taxon>
        <taxon>Theropoda</taxon>
        <taxon>Coelurosauria</taxon>
        <taxon>Aves</taxon>
        <taxon>Neognathae</taxon>
        <taxon>Neoaves</taxon>
        <taxon>Gruiformes</taxon>
        <taxon>Gruidae</taxon>
        <taxon>Grus</taxon>
    </lineage>
</organism>
<dbReference type="Gene3D" id="2.60.40.1930">
    <property type="match status" value="3"/>
</dbReference>
<dbReference type="PROSITE" id="PS01177">
    <property type="entry name" value="ANAPHYLATOXIN_1"/>
    <property type="match status" value="1"/>
</dbReference>
<dbReference type="CDD" id="cd00017">
    <property type="entry name" value="ANATO"/>
    <property type="match status" value="1"/>
</dbReference>
<keyword evidence="6" id="KW-1185">Reference proteome</keyword>
<dbReference type="Gene3D" id="1.20.91.20">
    <property type="entry name" value="Anaphylotoxins (complement system)"/>
    <property type="match status" value="1"/>
</dbReference>
<dbReference type="Gene3D" id="2.60.40.10">
    <property type="entry name" value="Immunoglobulins"/>
    <property type="match status" value="1"/>
</dbReference>
<evidence type="ECO:0000256" key="3">
    <source>
        <dbReference type="ARBA" id="ARBA00023157"/>
    </source>
</evidence>